<evidence type="ECO:0000313" key="2">
    <source>
        <dbReference type="Proteomes" id="UP000789405"/>
    </source>
</evidence>
<feature type="non-terminal residue" evidence="1">
    <location>
        <position position="1"/>
    </location>
</feature>
<sequence>NTNFFWVLHLNQTTNITSSLWFRRWSLCGYGFTASIIQR</sequence>
<gene>
    <name evidence="1" type="ORF">DERYTH_LOCUS28100</name>
</gene>
<accession>A0A9N9PH52</accession>
<evidence type="ECO:0000313" key="1">
    <source>
        <dbReference type="EMBL" id="CAG8826533.1"/>
    </source>
</evidence>
<keyword evidence="2" id="KW-1185">Reference proteome</keyword>
<dbReference type="EMBL" id="CAJVPY010068160">
    <property type="protein sequence ID" value="CAG8826533.1"/>
    <property type="molecule type" value="Genomic_DNA"/>
</dbReference>
<reference evidence="1" key="1">
    <citation type="submission" date="2021-06" db="EMBL/GenBank/DDBJ databases">
        <authorList>
            <person name="Kallberg Y."/>
            <person name="Tangrot J."/>
            <person name="Rosling A."/>
        </authorList>
    </citation>
    <scope>NUCLEOTIDE SEQUENCE</scope>
    <source>
        <strain evidence="1">MA453B</strain>
    </source>
</reference>
<protein>
    <submittedName>
        <fullName evidence="1">6624_t:CDS:1</fullName>
    </submittedName>
</protein>
<proteinExistence type="predicted"/>
<feature type="non-terminal residue" evidence="1">
    <location>
        <position position="39"/>
    </location>
</feature>
<dbReference type="Proteomes" id="UP000789405">
    <property type="component" value="Unassembled WGS sequence"/>
</dbReference>
<name>A0A9N9PH52_9GLOM</name>
<comment type="caution">
    <text evidence="1">The sequence shown here is derived from an EMBL/GenBank/DDBJ whole genome shotgun (WGS) entry which is preliminary data.</text>
</comment>
<dbReference type="AlphaFoldDB" id="A0A9N9PH52"/>
<organism evidence="1 2">
    <name type="scientific">Dentiscutata erythropus</name>
    <dbReference type="NCBI Taxonomy" id="1348616"/>
    <lineage>
        <taxon>Eukaryota</taxon>
        <taxon>Fungi</taxon>
        <taxon>Fungi incertae sedis</taxon>
        <taxon>Mucoromycota</taxon>
        <taxon>Glomeromycotina</taxon>
        <taxon>Glomeromycetes</taxon>
        <taxon>Diversisporales</taxon>
        <taxon>Gigasporaceae</taxon>
        <taxon>Dentiscutata</taxon>
    </lineage>
</organism>